<evidence type="ECO:0000313" key="1">
    <source>
        <dbReference type="EMBL" id="OQP88081.1"/>
    </source>
</evidence>
<dbReference type="Proteomes" id="UP000192652">
    <property type="component" value="Unassembled WGS sequence"/>
</dbReference>
<keyword evidence="2" id="KW-1185">Reference proteome</keyword>
<proteinExistence type="predicted"/>
<name>A0ABX3PIY4_9HYPH</name>
<organism evidence="1 2">
    <name type="scientific">Xaviernesmea rhizosphaerae</name>
    <dbReference type="NCBI Taxonomy" id="1672749"/>
    <lineage>
        <taxon>Bacteria</taxon>
        <taxon>Pseudomonadati</taxon>
        <taxon>Pseudomonadota</taxon>
        <taxon>Alphaproteobacteria</taxon>
        <taxon>Hyphomicrobiales</taxon>
        <taxon>Rhizobiaceae</taxon>
        <taxon>Rhizobium/Agrobacterium group</taxon>
        <taxon>Xaviernesmea</taxon>
    </lineage>
</organism>
<sequence>MLAIRSSILSLPACRHHFGLSVQLCPARLNIGPAGARSVDLPRRPIPLAGPLPFPAGDPILADP</sequence>
<accession>A0ABX3PIY4</accession>
<evidence type="ECO:0000313" key="2">
    <source>
        <dbReference type="Proteomes" id="UP000192652"/>
    </source>
</evidence>
<reference evidence="1 2" key="1">
    <citation type="journal article" date="2017" name="Antonie Van Leeuwenhoek">
        <title>Rhizobium rhizosphaerae sp. nov., a novel species isolated from rice rhizosphere.</title>
        <authorList>
            <person name="Zhao J.J."/>
            <person name="Zhang J."/>
            <person name="Zhang R.J."/>
            <person name="Zhang C.W."/>
            <person name="Yin H.Q."/>
            <person name="Zhang X.X."/>
        </authorList>
    </citation>
    <scope>NUCLEOTIDE SEQUENCE [LARGE SCALE GENOMIC DNA]</scope>
    <source>
        <strain evidence="1 2">RD15</strain>
    </source>
</reference>
<gene>
    <name evidence="1" type="ORF">BTR14_00985</name>
</gene>
<protein>
    <submittedName>
        <fullName evidence="1">Uncharacterized protein</fullName>
    </submittedName>
</protein>
<comment type="caution">
    <text evidence="1">The sequence shown here is derived from an EMBL/GenBank/DDBJ whole genome shotgun (WGS) entry which is preliminary data.</text>
</comment>
<dbReference type="EMBL" id="MSPX01000001">
    <property type="protein sequence ID" value="OQP88081.1"/>
    <property type="molecule type" value="Genomic_DNA"/>
</dbReference>